<feature type="signal peptide" evidence="2">
    <location>
        <begin position="1"/>
        <end position="23"/>
    </location>
</feature>
<dbReference type="PANTHER" id="PTHR23201:SF12">
    <property type="entry name" value="OS05G0432200 PROTEIN"/>
    <property type="match status" value="1"/>
</dbReference>
<proteinExistence type="inferred from homology"/>
<organism evidence="3 4">
    <name type="scientific">Artemisia annua</name>
    <name type="common">Sweet wormwood</name>
    <dbReference type="NCBI Taxonomy" id="35608"/>
    <lineage>
        <taxon>Eukaryota</taxon>
        <taxon>Viridiplantae</taxon>
        <taxon>Streptophyta</taxon>
        <taxon>Embryophyta</taxon>
        <taxon>Tracheophyta</taxon>
        <taxon>Spermatophyta</taxon>
        <taxon>Magnoliopsida</taxon>
        <taxon>eudicotyledons</taxon>
        <taxon>Gunneridae</taxon>
        <taxon>Pentapetalae</taxon>
        <taxon>asterids</taxon>
        <taxon>campanulids</taxon>
        <taxon>Asterales</taxon>
        <taxon>Asteraceae</taxon>
        <taxon>Asteroideae</taxon>
        <taxon>Anthemideae</taxon>
        <taxon>Artemisiinae</taxon>
        <taxon>Artemisia</taxon>
    </lineage>
</organism>
<comment type="caution">
    <text evidence="3">The sequence shown here is derived from an EMBL/GenBank/DDBJ whole genome shotgun (WGS) entry which is preliminary data.</text>
</comment>
<evidence type="ECO:0000313" key="3">
    <source>
        <dbReference type="EMBL" id="PWA79903.1"/>
    </source>
</evidence>
<sequence length="101" mass="10950">MMISKSAFILVFVALLVLELISSSTGTLHTSGALESSLQDIDCGGKCRVRCSKASRTNMCLRACGTCCERCHCVPPGTYGNYDTCSCYANMKTHEGRRKCP</sequence>
<dbReference type="InterPro" id="IPR003854">
    <property type="entry name" value="GASA"/>
</dbReference>
<evidence type="ECO:0000256" key="1">
    <source>
        <dbReference type="ARBA" id="ARBA00010582"/>
    </source>
</evidence>
<dbReference type="STRING" id="35608.A0A2U1P2B2"/>
<feature type="chain" id="PRO_5015507428" evidence="2">
    <location>
        <begin position="24"/>
        <end position="101"/>
    </location>
</feature>
<gene>
    <name evidence="3" type="ORF">CTI12_AA201780</name>
</gene>
<dbReference type="EMBL" id="PKPP01001789">
    <property type="protein sequence ID" value="PWA79903.1"/>
    <property type="molecule type" value="Genomic_DNA"/>
</dbReference>
<dbReference type="OrthoDB" id="625265at2759"/>
<evidence type="ECO:0000313" key="4">
    <source>
        <dbReference type="Proteomes" id="UP000245207"/>
    </source>
</evidence>
<comment type="similarity">
    <text evidence="1">Belongs to the GASA family.</text>
</comment>
<dbReference type="PANTHER" id="PTHR23201">
    <property type="entry name" value="EXTENSIN, PROLINE-RICH PROTEIN"/>
    <property type="match status" value="1"/>
</dbReference>
<evidence type="ECO:0000256" key="2">
    <source>
        <dbReference type="SAM" id="SignalP"/>
    </source>
</evidence>
<name>A0A2U1P2B2_ARTAN</name>
<keyword evidence="2" id="KW-0732">Signal</keyword>
<accession>A0A2U1P2B2</accession>
<dbReference type="Pfam" id="PF02704">
    <property type="entry name" value="GASA"/>
    <property type="match status" value="1"/>
</dbReference>
<protein>
    <submittedName>
        <fullName evidence="3">Gibberellin regulated protein</fullName>
    </submittedName>
</protein>
<dbReference type="Proteomes" id="UP000245207">
    <property type="component" value="Unassembled WGS sequence"/>
</dbReference>
<dbReference type="AlphaFoldDB" id="A0A2U1P2B2"/>
<reference evidence="3 4" key="1">
    <citation type="journal article" date="2018" name="Mol. Plant">
        <title>The genome of Artemisia annua provides insight into the evolution of Asteraceae family and artemisinin biosynthesis.</title>
        <authorList>
            <person name="Shen Q."/>
            <person name="Zhang L."/>
            <person name="Liao Z."/>
            <person name="Wang S."/>
            <person name="Yan T."/>
            <person name="Shi P."/>
            <person name="Liu M."/>
            <person name="Fu X."/>
            <person name="Pan Q."/>
            <person name="Wang Y."/>
            <person name="Lv Z."/>
            <person name="Lu X."/>
            <person name="Zhang F."/>
            <person name="Jiang W."/>
            <person name="Ma Y."/>
            <person name="Chen M."/>
            <person name="Hao X."/>
            <person name="Li L."/>
            <person name="Tang Y."/>
            <person name="Lv G."/>
            <person name="Zhou Y."/>
            <person name="Sun X."/>
            <person name="Brodelius P.E."/>
            <person name="Rose J.K.C."/>
            <person name="Tang K."/>
        </authorList>
    </citation>
    <scope>NUCLEOTIDE SEQUENCE [LARGE SCALE GENOMIC DNA]</scope>
    <source>
        <strain evidence="4">cv. Huhao1</strain>
        <tissue evidence="3">Leaf</tissue>
    </source>
</reference>
<keyword evidence="4" id="KW-1185">Reference proteome</keyword>